<keyword evidence="1" id="KW-0472">Membrane</keyword>
<evidence type="ECO:0000313" key="2">
    <source>
        <dbReference type="EMBL" id="SMD16158.1"/>
    </source>
</evidence>
<sequence>MKCCKQSEPNKENGVNQGPQHGCGGGLKHMLMMLACCLAPLGVVLLLKQSGYDGAASYLVLLLCPMMHLFMMRGMGHKHNEHSNENNTIK</sequence>
<feature type="transmembrane region" description="Helical" evidence="1">
    <location>
        <begin position="30"/>
        <end position="49"/>
    </location>
</feature>
<dbReference type="EMBL" id="FWXI01000040">
    <property type="protein sequence ID" value="SMD16158.1"/>
    <property type="molecule type" value="Genomic_DNA"/>
</dbReference>
<dbReference type="RefSeq" id="WP_084578468.1">
    <property type="nucleotide sequence ID" value="NZ_CP155572.1"/>
</dbReference>
<dbReference type="Proteomes" id="UP000192738">
    <property type="component" value="Unassembled WGS sequence"/>
</dbReference>
<dbReference type="InterPro" id="IPR021682">
    <property type="entry name" value="DUF2933"/>
</dbReference>
<reference evidence="2 3" key="1">
    <citation type="submission" date="2017-04" db="EMBL/GenBank/DDBJ databases">
        <authorList>
            <person name="Afonso C.L."/>
            <person name="Miller P.J."/>
            <person name="Scott M.A."/>
            <person name="Spackman E."/>
            <person name="Goraichik I."/>
            <person name="Dimitrov K.M."/>
            <person name="Suarez D.L."/>
            <person name="Swayne D.E."/>
        </authorList>
    </citation>
    <scope>NUCLEOTIDE SEQUENCE [LARGE SCALE GENOMIC DNA]</scope>
    <source>
        <strain evidence="2 3">DSM 5090</strain>
    </source>
</reference>
<accession>A0A1W2F3S9</accession>
<keyword evidence="1" id="KW-1133">Transmembrane helix</keyword>
<keyword evidence="1" id="KW-0812">Transmembrane</keyword>
<organism evidence="2 3">
    <name type="scientific">Sporomusa malonica</name>
    <dbReference type="NCBI Taxonomy" id="112901"/>
    <lineage>
        <taxon>Bacteria</taxon>
        <taxon>Bacillati</taxon>
        <taxon>Bacillota</taxon>
        <taxon>Negativicutes</taxon>
        <taxon>Selenomonadales</taxon>
        <taxon>Sporomusaceae</taxon>
        <taxon>Sporomusa</taxon>
    </lineage>
</organism>
<evidence type="ECO:0008006" key="4">
    <source>
        <dbReference type="Google" id="ProtNLM"/>
    </source>
</evidence>
<dbReference type="OrthoDB" id="2989509at2"/>
<evidence type="ECO:0000313" key="3">
    <source>
        <dbReference type="Proteomes" id="UP000192738"/>
    </source>
</evidence>
<name>A0A1W2F3S9_9FIRM</name>
<feature type="transmembrane region" description="Helical" evidence="1">
    <location>
        <begin position="55"/>
        <end position="72"/>
    </location>
</feature>
<dbReference type="STRING" id="112901.SAMN04488500_14014"/>
<proteinExistence type="predicted"/>
<gene>
    <name evidence="2" type="ORF">SAMN04488500_14014</name>
</gene>
<dbReference type="AlphaFoldDB" id="A0A1W2F3S9"/>
<protein>
    <recommendedName>
        <fullName evidence="4">DUF2933 domain-containing protein</fullName>
    </recommendedName>
</protein>
<dbReference type="Pfam" id="PF11666">
    <property type="entry name" value="DUF2933"/>
    <property type="match status" value="1"/>
</dbReference>
<keyword evidence="3" id="KW-1185">Reference proteome</keyword>
<evidence type="ECO:0000256" key="1">
    <source>
        <dbReference type="SAM" id="Phobius"/>
    </source>
</evidence>